<organism evidence="1 2">
    <name type="scientific">Halocynthiibacter styelae</name>
    <dbReference type="NCBI Taxonomy" id="2761955"/>
    <lineage>
        <taxon>Bacteria</taxon>
        <taxon>Pseudomonadati</taxon>
        <taxon>Pseudomonadota</taxon>
        <taxon>Alphaproteobacteria</taxon>
        <taxon>Rhodobacterales</taxon>
        <taxon>Paracoccaceae</taxon>
        <taxon>Halocynthiibacter</taxon>
    </lineage>
</organism>
<dbReference type="PANTHER" id="PTHR48100:SF1">
    <property type="entry name" value="HISTIDINE PHOSPHATASE FAMILY PROTEIN-RELATED"/>
    <property type="match status" value="1"/>
</dbReference>
<dbReference type="SUPFAM" id="SSF53254">
    <property type="entry name" value="Phosphoglycerate mutase-like"/>
    <property type="match status" value="1"/>
</dbReference>
<dbReference type="InterPro" id="IPR050275">
    <property type="entry name" value="PGM_Phosphatase"/>
</dbReference>
<dbReference type="Proteomes" id="UP000640583">
    <property type="component" value="Unassembled WGS sequence"/>
</dbReference>
<name>A0A8J7IED0_9RHOB</name>
<dbReference type="EMBL" id="JADCKQ010000010">
    <property type="protein sequence ID" value="MBI1494624.1"/>
    <property type="molecule type" value="Genomic_DNA"/>
</dbReference>
<protein>
    <submittedName>
        <fullName evidence="1">Histidine phosphatase family protein</fullName>
    </submittedName>
</protein>
<evidence type="ECO:0000313" key="2">
    <source>
        <dbReference type="Proteomes" id="UP000640583"/>
    </source>
</evidence>
<accession>A0A8J7IED0</accession>
<dbReference type="SMART" id="SM00855">
    <property type="entry name" value="PGAM"/>
    <property type="match status" value="1"/>
</dbReference>
<gene>
    <name evidence="1" type="ORF">H1D41_13340</name>
</gene>
<dbReference type="GO" id="GO:0016791">
    <property type="term" value="F:phosphatase activity"/>
    <property type="evidence" value="ECO:0007669"/>
    <property type="project" value="TreeGrafter"/>
</dbReference>
<comment type="caution">
    <text evidence="1">The sequence shown here is derived from an EMBL/GenBank/DDBJ whole genome shotgun (WGS) entry which is preliminary data.</text>
</comment>
<dbReference type="GO" id="GO:0005737">
    <property type="term" value="C:cytoplasm"/>
    <property type="evidence" value="ECO:0007669"/>
    <property type="project" value="TreeGrafter"/>
</dbReference>
<dbReference type="InterPro" id="IPR013078">
    <property type="entry name" value="His_Pase_superF_clade-1"/>
</dbReference>
<dbReference type="PANTHER" id="PTHR48100">
    <property type="entry name" value="BROAD-SPECIFICITY PHOSPHATASE YOR283W-RELATED"/>
    <property type="match status" value="1"/>
</dbReference>
<keyword evidence="2" id="KW-1185">Reference proteome</keyword>
<reference evidence="1" key="1">
    <citation type="submission" date="2020-10" db="EMBL/GenBank/DDBJ databases">
        <title>Paenihalocynthiibacter styelae gen. nov., sp. nov., isolated from stalked sea squirt Styela clava.</title>
        <authorList>
            <person name="Kim Y.-O."/>
            <person name="Yoon J.-H."/>
        </authorList>
    </citation>
    <scope>NUCLEOTIDE SEQUENCE</scope>
    <source>
        <strain evidence="1">MYP1-1</strain>
    </source>
</reference>
<dbReference type="AlphaFoldDB" id="A0A8J7IED0"/>
<evidence type="ECO:0000313" key="1">
    <source>
        <dbReference type="EMBL" id="MBI1494624.1"/>
    </source>
</evidence>
<dbReference type="Pfam" id="PF00300">
    <property type="entry name" value="His_Phos_1"/>
    <property type="match status" value="1"/>
</dbReference>
<proteinExistence type="predicted"/>
<sequence length="193" mass="22172">MTTLWLVRHGPTHQKSFCGWRDVPADLSDHAQIERLNTYLPEKSTLISSDLLRARQTADVLTGHHHRMDHSDQLREFNFGIWDGMNFDQVAARDPDLSRQFWEKPGHLPAPDGESWYDVAWRVSREVDNLIDRCLTKNLIIVAHFGAILTQVARAAKHTPVQAFGQHIDNLSVSRIRVEGKLWHLEDVNVTPE</sequence>
<dbReference type="Gene3D" id="3.40.50.1240">
    <property type="entry name" value="Phosphoglycerate mutase-like"/>
    <property type="match status" value="1"/>
</dbReference>
<dbReference type="CDD" id="cd07067">
    <property type="entry name" value="HP_PGM_like"/>
    <property type="match status" value="1"/>
</dbReference>
<dbReference type="RefSeq" id="WP_228849371.1">
    <property type="nucleotide sequence ID" value="NZ_JADCKQ010000010.1"/>
</dbReference>
<dbReference type="InterPro" id="IPR029033">
    <property type="entry name" value="His_PPase_superfam"/>
</dbReference>